<dbReference type="Gene3D" id="2.60.210.10">
    <property type="entry name" value="Apoptosis, Tumor Necrosis Factor Receptor Associated Protein 2, Chain A"/>
    <property type="match status" value="1"/>
</dbReference>
<keyword evidence="4" id="KW-1185">Reference proteome</keyword>
<proteinExistence type="predicted"/>
<dbReference type="SUPFAM" id="SSF54695">
    <property type="entry name" value="POZ domain"/>
    <property type="match status" value="1"/>
</dbReference>
<feature type="domain" description="MATH" evidence="2">
    <location>
        <begin position="52"/>
        <end position="182"/>
    </location>
</feature>
<evidence type="ECO:0000259" key="2">
    <source>
        <dbReference type="PROSITE" id="PS50144"/>
    </source>
</evidence>
<dbReference type="PROSITE" id="PS50097">
    <property type="entry name" value="BTB"/>
    <property type="match status" value="1"/>
</dbReference>
<evidence type="ECO:0000313" key="4">
    <source>
        <dbReference type="Proteomes" id="UP001054945"/>
    </source>
</evidence>
<dbReference type="InterPro" id="IPR045005">
    <property type="entry name" value="BPM1-6"/>
</dbReference>
<evidence type="ECO:0000313" key="3">
    <source>
        <dbReference type="EMBL" id="GIX99918.1"/>
    </source>
</evidence>
<feature type="domain" description="BTB" evidence="1">
    <location>
        <begin position="380"/>
        <end position="440"/>
    </location>
</feature>
<dbReference type="InterPro" id="IPR011333">
    <property type="entry name" value="SKP1/BTB/POZ_sf"/>
</dbReference>
<gene>
    <name evidence="3" type="primary">spop-b_57</name>
    <name evidence="3" type="ORF">CEXT_107881</name>
</gene>
<dbReference type="Pfam" id="PF22486">
    <property type="entry name" value="MATH_2"/>
    <property type="match status" value="1"/>
</dbReference>
<dbReference type="Pfam" id="PF00651">
    <property type="entry name" value="BTB"/>
    <property type="match status" value="1"/>
</dbReference>
<dbReference type="PANTHER" id="PTHR26379:SF483">
    <property type="entry name" value="OS11G0619800 PROTEIN"/>
    <property type="match status" value="1"/>
</dbReference>
<evidence type="ECO:0000259" key="1">
    <source>
        <dbReference type="PROSITE" id="PS50097"/>
    </source>
</evidence>
<reference evidence="3 4" key="1">
    <citation type="submission" date="2021-06" db="EMBL/GenBank/DDBJ databases">
        <title>Caerostris extrusa draft genome.</title>
        <authorList>
            <person name="Kono N."/>
            <person name="Arakawa K."/>
        </authorList>
    </citation>
    <scope>NUCLEOTIDE SEQUENCE [LARGE SCALE GENOMIC DNA]</scope>
</reference>
<organism evidence="3 4">
    <name type="scientific">Caerostris extrusa</name>
    <name type="common">Bark spider</name>
    <name type="synonym">Caerostris bankana</name>
    <dbReference type="NCBI Taxonomy" id="172846"/>
    <lineage>
        <taxon>Eukaryota</taxon>
        <taxon>Metazoa</taxon>
        <taxon>Ecdysozoa</taxon>
        <taxon>Arthropoda</taxon>
        <taxon>Chelicerata</taxon>
        <taxon>Arachnida</taxon>
        <taxon>Araneae</taxon>
        <taxon>Araneomorphae</taxon>
        <taxon>Entelegynae</taxon>
        <taxon>Araneoidea</taxon>
        <taxon>Araneidae</taxon>
        <taxon>Caerostris</taxon>
    </lineage>
</organism>
<dbReference type="SUPFAM" id="SSF49599">
    <property type="entry name" value="TRAF domain-like"/>
    <property type="match status" value="1"/>
</dbReference>
<dbReference type="AlphaFoldDB" id="A0AAV4PUR2"/>
<protein>
    <submittedName>
        <fullName evidence="3">Speckle-type POZ protein B</fullName>
    </submittedName>
</protein>
<dbReference type="PROSITE" id="PS50144">
    <property type="entry name" value="MATH"/>
    <property type="match status" value="1"/>
</dbReference>
<comment type="caution">
    <text evidence="3">The sequence shown here is derived from an EMBL/GenBank/DDBJ whole genome shotgun (WGS) entry which is preliminary data.</text>
</comment>
<dbReference type="Proteomes" id="UP001054945">
    <property type="component" value="Unassembled WGS sequence"/>
</dbReference>
<dbReference type="InterPro" id="IPR000210">
    <property type="entry name" value="BTB/POZ_dom"/>
</dbReference>
<dbReference type="PANTHER" id="PTHR26379">
    <property type="entry name" value="BTB/POZ AND MATH DOMAIN-CONTAINING PROTEIN 1"/>
    <property type="match status" value="1"/>
</dbReference>
<accession>A0AAV4PUR2</accession>
<dbReference type="CDD" id="cd18186">
    <property type="entry name" value="BTB_POZ_ZBTB_KLHL-like"/>
    <property type="match status" value="1"/>
</dbReference>
<dbReference type="Gene3D" id="3.30.710.10">
    <property type="entry name" value="Potassium Channel Kv1.1, Chain A"/>
    <property type="match status" value="1"/>
</dbReference>
<name>A0AAV4PUR2_CAEEX</name>
<sequence length="498" mass="56328">MFACVFCYQTDKFPSPVTRCSRSIWSSVVLIVSSQRGKHLKMAVDGCAEGKCFTFTWKLENVSYCWQKNEEHLCSPKFVVDALDGTRWSLLLYPRGSKVGNYIGYYLERDTNCSCGVNDIEIDYALSFMAADGSALQEYKVINRTMPKGVSYGLPKFVTREVFFKERSLFLPDDTLTARCRMWRSDGKTTEDGQIYARTRIGVESRSAVWNIEKFSHLEPYKPITFPINSTKVNKELMNLDLYLTGGQKFDEVLHFKLTARDPRIKVSTIQLSLLDNAGGKTECVKGEIWFNAPEKLHGQLTFQTTRNTLISAKHVYLTNDVLSVLCECAFSAGVVLEEIEAVHCDDKDILPGQPLANLSDEFFILKKNLRSLIEEGFMSDVKLKAKTCSFSAHKAILSARSPVFKTMFSSAMRESMGDMRDMEDDTVRRMLQFMYTADVVDLGWSSASDLRGSQARCAGFHLEAFLGGDELRRMEADNGNRSEISGRDYVSKIQRIG</sequence>
<dbReference type="CDD" id="cd00121">
    <property type="entry name" value="MATH"/>
    <property type="match status" value="1"/>
</dbReference>
<dbReference type="SMART" id="SM00225">
    <property type="entry name" value="BTB"/>
    <property type="match status" value="1"/>
</dbReference>
<dbReference type="EMBL" id="BPLR01005114">
    <property type="protein sequence ID" value="GIX99918.1"/>
    <property type="molecule type" value="Genomic_DNA"/>
</dbReference>
<dbReference type="InterPro" id="IPR002083">
    <property type="entry name" value="MATH/TRAF_dom"/>
</dbReference>
<dbReference type="InterPro" id="IPR008974">
    <property type="entry name" value="TRAF-like"/>
</dbReference>
<dbReference type="GO" id="GO:0016567">
    <property type="term" value="P:protein ubiquitination"/>
    <property type="evidence" value="ECO:0007669"/>
    <property type="project" value="InterPro"/>
</dbReference>